<keyword evidence="2" id="KW-0472">Membrane</keyword>
<gene>
    <name evidence="3" type="ORF">DGYR_LOCUS7582</name>
</gene>
<evidence type="ECO:0000256" key="2">
    <source>
        <dbReference type="SAM" id="Phobius"/>
    </source>
</evidence>
<feature type="transmembrane region" description="Helical" evidence="2">
    <location>
        <begin position="70"/>
        <end position="98"/>
    </location>
</feature>
<evidence type="ECO:0000313" key="4">
    <source>
        <dbReference type="Proteomes" id="UP000549394"/>
    </source>
</evidence>
<organism evidence="3 4">
    <name type="scientific">Dimorphilus gyrociliatus</name>
    <dbReference type="NCBI Taxonomy" id="2664684"/>
    <lineage>
        <taxon>Eukaryota</taxon>
        <taxon>Metazoa</taxon>
        <taxon>Spiralia</taxon>
        <taxon>Lophotrochozoa</taxon>
        <taxon>Annelida</taxon>
        <taxon>Polychaeta</taxon>
        <taxon>Polychaeta incertae sedis</taxon>
        <taxon>Dinophilidae</taxon>
        <taxon>Dimorphilus</taxon>
    </lineage>
</organism>
<feature type="region of interest" description="Disordered" evidence="1">
    <location>
        <begin position="1"/>
        <end position="34"/>
    </location>
</feature>
<keyword evidence="4" id="KW-1185">Reference proteome</keyword>
<accession>A0A7I8VSN8</accession>
<dbReference type="PANTHER" id="PTHR33444:SF2">
    <property type="entry name" value="MARVEL DOMAIN-CONTAINING PROTEIN"/>
    <property type="match status" value="1"/>
</dbReference>
<feature type="transmembrane region" description="Helical" evidence="2">
    <location>
        <begin position="149"/>
        <end position="169"/>
    </location>
</feature>
<dbReference type="EMBL" id="CAJFCJ010000010">
    <property type="protein sequence ID" value="CAD5119324.1"/>
    <property type="molecule type" value="Genomic_DNA"/>
</dbReference>
<dbReference type="OrthoDB" id="6157510at2759"/>
<dbReference type="Proteomes" id="UP000549394">
    <property type="component" value="Unassembled WGS sequence"/>
</dbReference>
<keyword evidence="2" id="KW-0812">Transmembrane</keyword>
<reference evidence="3 4" key="1">
    <citation type="submission" date="2020-08" db="EMBL/GenBank/DDBJ databases">
        <authorList>
            <person name="Hejnol A."/>
        </authorList>
    </citation>
    <scope>NUCLEOTIDE SEQUENCE [LARGE SCALE GENOMIC DNA]</scope>
</reference>
<name>A0A7I8VSN8_9ANNE</name>
<dbReference type="PANTHER" id="PTHR33444">
    <property type="entry name" value="SI:DKEY-19B23.12-RELATED"/>
    <property type="match status" value="1"/>
</dbReference>
<evidence type="ECO:0000313" key="3">
    <source>
        <dbReference type="EMBL" id="CAD5119324.1"/>
    </source>
</evidence>
<sequence>MEVTKEVEAGAASAQSMEPDPPPSYGSTPPAYDATYNDPPPSYDTIFGRMKEARNQSTSTLQYAKKFFQIIVSTVAFTLMLLVLLAIPISMIVIGSIYKGDCPREKYIPIYLIVAGAFGVLKNISSLFQRCKNRNEENAEEANSKTNPFDSLIGCFLFGWFVAGNVWIYKIYDDFDDKNKESADYCNPTLYYFSFWITTAVYIFALCMCCSMCIIGVCGAIMGNRDNNNQSPHSEEP</sequence>
<proteinExistence type="predicted"/>
<keyword evidence="2" id="KW-1133">Transmembrane helix</keyword>
<dbReference type="InterPro" id="IPR040350">
    <property type="entry name" value="TMEM272"/>
</dbReference>
<comment type="caution">
    <text evidence="3">The sequence shown here is derived from an EMBL/GenBank/DDBJ whole genome shotgun (WGS) entry which is preliminary data.</text>
</comment>
<protein>
    <submittedName>
        <fullName evidence="3">DgyrCDS7948</fullName>
    </submittedName>
</protein>
<dbReference type="AlphaFoldDB" id="A0A7I8VSN8"/>
<feature type="transmembrane region" description="Helical" evidence="2">
    <location>
        <begin position="110"/>
        <end position="128"/>
    </location>
</feature>
<evidence type="ECO:0000256" key="1">
    <source>
        <dbReference type="SAM" id="MobiDB-lite"/>
    </source>
</evidence>
<feature type="transmembrane region" description="Helical" evidence="2">
    <location>
        <begin position="189"/>
        <end position="222"/>
    </location>
</feature>